<sequence length="489" mass="54829">MDEASSSDEDREEIGALTALLLSLEADIDAAKARTDTLKRHILLSSNMLTASAATLPQYSENDFQQQFRVTRATFRFLVVSVKHIKKLADIDAESDLKLAPHLKPAYLDQDHFAKMNVASAVAVLNHSVGAAIRVLVSLGRMEEEALTTAWFVERVYRWFTLMTSRYIGTAMSMFKPDAHDEAVAFLKEFMEIFAHVSIKKSNQRDQFKPVQAGVLISTTSALQIQHQLLSVYKFKFVLLCRLTQDALENLFSCIRSRHPVPRALEFKLMLRLIMLSQFFKPSRKGSYDIDDSVDPPRVVEMKKAAQKNSVEAAEVELLTDSLLDDDAPPLDDVQMESLVYVAGYITHSVSKKFKLCDTCRECLQAEPVEQNEQLLKLKSYRSLSQPNPLTRPSGLVVSLLQHADSVFRAHEHDALTVSLASLTSAALDKCQLANSFPHCHELQKRLTQAFLMLRLRITLRKLSSKANTAKAKCGSKSVGMRAAVSQIR</sequence>
<feature type="domain" description="Transposable element P transposase-like GTP-binding insertion" evidence="1">
    <location>
        <begin position="79"/>
        <end position="167"/>
    </location>
</feature>
<dbReference type="Pfam" id="PF21788">
    <property type="entry name" value="TNP-like_GBD"/>
    <property type="match status" value="1"/>
</dbReference>
<name>A0A9J6FXD6_HAELO</name>
<keyword evidence="3" id="KW-1185">Reference proteome</keyword>
<evidence type="ECO:0000313" key="3">
    <source>
        <dbReference type="Proteomes" id="UP000821853"/>
    </source>
</evidence>
<evidence type="ECO:0000259" key="1">
    <source>
        <dbReference type="Pfam" id="PF21788"/>
    </source>
</evidence>
<dbReference type="Proteomes" id="UP000821853">
    <property type="component" value="Chromosome 2"/>
</dbReference>
<evidence type="ECO:0000313" key="2">
    <source>
        <dbReference type="EMBL" id="KAH9367443.1"/>
    </source>
</evidence>
<protein>
    <recommendedName>
        <fullName evidence="1">Transposable element P transposase-like GTP-binding insertion domain-containing protein</fullName>
    </recommendedName>
</protein>
<dbReference type="OrthoDB" id="6505335at2759"/>
<organism evidence="2 3">
    <name type="scientific">Haemaphysalis longicornis</name>
    <name type="common">Bush tick</name>
    <dbReference type="NCBI Taxonomy" id="44386"/>
    <lineage>
        <taxon>Eukaryota</taxon>
        <taxon>Metazoa</taxon>
        <taxon>Ecdysozoa</taxon>
        <taxon>Arthropoda</taxon>
        <taxon>Chelicerata</taxon>
        <taxon>Arachnida</taxon>
        <taxon>Acari</taxon>
        <taxon>Parasitiformes</taxon>
        <taxon>Ixodida</taxon>
        <taxon>Ixodoidea</taxon>
        <taxon>Ixodidae</taxon>
        <taxon>Haemaphysalinae</taxon>
        <taxon>Haemaphysalis</taxon>
    </lineage>
</organism>
<proteinExistence type="predicted"/>
<dbReference type="AlphaFoldDB" id="A0A9J6FXD6"/>
<reference evidence="2 3" key="1">
    <citation type="journal article" date="2020" name="Cell">
        <title>Large-Scale Comparative Analyses of Tick Genomes Elucidate Their Genetic Diversity and Vector Capacities.</title>
        <authorList>
            <consortium name="Tick Genome and Microbiome Consortium (TIGMIC)"/>
            <person name="Jia N."/>
            <person name="Wang J."/>
            <person name="Shi W."/>
            <person name="Du L."/>
            <person name="Sun Y."/>
            <person name="Zhan W."/>
            <person name="Jiang J.F."/>
            <person name="Wang Q."/>
            <person name="Zhang B."/>
            <person name="Ji P."/>
            <person name="Bell-Sakyi L."/>
            <person name="Cui X.M."/>
            <person name="Yuan T.T."/>
            <person name="Jiang B.G."/>
            <person name="Yang W.F."/>
            <person name="Lam T.T."/>
            <person name="Chang Q.C."/>
            <person name="Ding S.J."/>
            <person name="Wang X.J."/>
            <person name="Zhu J.G."/>
            <person name="Ruan X.D."/>
            <person name="Zhao L."/>
            <person name="Wei J.T."/>
            <person name="Ye R.Z."/>
            <person name="Que T.C."/>
            <person name="Du C.H."/>
            <person name="Zhou Y.H."/>
            <person name="Cheng J.X."/>
            <person name="Dai P.F."/>
            <person name="Guo W.B."/>
            <person name="Han X.H."/>
            <person name="Huang E.J."/>
            <person name="Li L.F."/>
            <person name="Wei W."/>
            <person name="Gao Y.C."/>
            <person name="Liu J.Z."/>
            <person name="Shao H.Z."/>
            <person name="Wang X."/>
            <person name="Wang C.C."/>
            <person name="Yang T.C."/>
            <person name="Huo Q.B."/>
            <person name="Li W."/>
            <person name="Chen H.Y."/>
            <person name="Chen S.E."/>
            <person name="Zhou L.G."/>
            <person name="Ni X.B."/>
            <person name="Tian J.H."/>
            <person name="Sheng Y."/>
            <person name="Liu T."/>
            <person name="Pan Y.S."/>
            <person name="Xia L.Y."/>
            <person name="Li J."/>
            <person name="Zhao F."/>
            <person name="Cao W.C."/>
        </authorList>
    </citation>
    <scope>NUCLEOTIDE SEQUENCE [LARGE SCALE GENOMIC DNA]</scope>
    <source>
        <strain evidence="2">HaeL-2018</strain>
    </source>
</reference>
<dbReference type="EMBL" id="JABSTR010000004">
    <property type="protein sequence ID" value="KAH9367443.1"/>
    <property type="molecule type" value="Genomic_DNA"/>
</dbReference>
<comment type="caution">
    <text evidence="2">The sequence shown here is derived from an EMBL/GenBank/DDBJ whole genome shotgun (WGS) entry which is preliminary data.</text>
</comment>
<dbReference type="VEuPathDB" id="VectorBase:HLOH_040507"/>
<gene>
    <name evidence="2" type="ORF">HPB48_021467</name>
</gene>
<accession>A0A9J6FXD6</accession>
<dbReference type="InterPro" id="IPR048366">
    <property type="entry name" value="TNP-like_GBD"/>
</dbReference>